<evidence type="ECO:0000256" key="4">
    <source>
        <dbReference type="ARBA" id="ARBA00023136"/>
    </source>
</evidence>
<dbReference type="EMBL" id="CAHIKZ030002508">
    <property type="protein sequence ID" value="CAE1288020.1"/>
    <property type="molecule type" value="Genomic_DNA"/>
</dbReference>
<dbReference type="Pfam" id="PF07690">
    <property type="entry name" value="MFS_1"/>
    <property type="match status" value="1"/>
</dbReference>
<protein>
    <submittedName>
        <fullName evidence="7">SLC22A4_5</fullName>
    </submittedName>
</protein>
<feature type="transmembrane region" description="Helical" evidence="5">
    <location>
        <begin position="443"/>
        <end position="466"/>
    </location>
</feature>
<organism evidence="7 8">
    <name type="scientific">Acanthosepion pharaonis</name>
    <name type="common">Pharaoh cuttlefish</name>
    <name type="synonym">Sepia pharaonis</name>
    <dbReference type="NCBI Taxonomy" id="158019"/>
    <lineage>
        <taxon>Eukaryota</taxon>
        <taxon>Metazoa</taxon>
        <taxon>Spiralia</taxon>
        <taxon>Lophotrochozoa</taxon>
        <taxon>Mollusca</taxon>
        <taxon>Cephalopoda</taxon>
        <taxon>Coleoidea</taxon>
        <taxon>Decapodiformes</taxon>
        <taxon>Sepiida</taxon>
        <taxon>Sepiina</taxon>
        <taxon>Sepiidae</taxon>
        <taxon>Acanthosepion</taxon>
    </lineage>
</organism>
<comment type="caution">
    <text evidence="7">The sequence shown here is derived from an EMBL/GenBank/DDBJ whole genome shotgun (WGS) entry which is preliminary data.</text>
</comment>
<dbReference type="PANTHER" id="PTHR24064">
    <property type="entry name" value="SOLUTE CARRIER FAMILY 22 MEMBER"/>
    <property type="match status" value="1"/>
</dbReference>
<feature type="transmembrane region" description="Helical" evidence="5">
    <location>
        <begin position="134"/>
        <end position="155"/>
    </location>
</feature>
<reference evidence="7" key="1">
    <citation type="submission" date="2021-01" db="EMBL/GenBank/DDBJ databases">
        <authorList>
            <person name="Li R."/>
            <person name="Bekaert M."/>
        </authorList>
    </citation>
    <scope>NUCLEOTIDE SEQUENCE</scope>
    <source>
        <strain evidence="7">Farmed</strain>
    </source>
</reference>
<gene>
    <name evidence="7" type="ORF">SPHA_46881</name>
</gene>
<evidence type="ECO:0000256" key="3">
    <source>
        <dbReference type="ARBA" id="ARBA00022989"/>
    </source>
</evidence>
<dbReference type="GO" id="GO:0022857">
    <property type="term" value="F:transmembrane transporter activity"/>
    <property type="evidence" value="ECO:0007669"/>
    <property type="project" value="InterPro"/>
</dbReference>
<comment type="subcellular location">
    <subcellularLocation>
        <location evidence="1">Membrane</location>
        <topology evidence="1">Multi-pass membrane protein</topology>
    </subcellularLocation>
</comment>
<evidence type="ECO:0000313" key="7">
    <source>
        <dbReference type="EMBL" id="CAE1288020.1"/>
    </source>
</evidence>
<keyword evidence="8" id="KW-1185">Reference proteome</keyword>
<keyword evidence="4 5" id="KW-0472">Membrane</keyword>
<feature type="transmembrane region" description="Helical" evidence="5">
    <location>
        <begin position="414"/>
        <end position="431"/>
    </location>
</feature>
<proteinExistence type="predicted"/>
<feature type="transmembrane region" description="Helical" evidence="5">
    <location>
        <begin position="383"/>
        <end position="402"/>
    </location>
</feature>
<evidence type="ECO:0000256" key="5">
    <source>
        <dbReference type="SAM" id="Phobius"/>
    </source>
</evidence>
<feature type="domain" description="Major facilitator superfamily (MFS) profile" evidence="6">
    <location>
        <begin position="62"/>
        <end position="531"/>
    </location>
</feature>
<evidence type="ECO:0000259" key="6">
    <source>
        <dbReference type="PROSITE" id="PS50850"/>
    </source>
</evidence>
<evidence type="ECO:0000256" key="2">
    <source>
        <dbReference type="ARBA" id="ARBA00022692"/>
    </source>
</evidence>
<dbReference type="PROSITE" id="PS50850">
    <property type="entry name" value="MFS"/>
    <property type="match status" value="1"/>
</dbReference>
<keyword evidence="2 5" id="KW-0812">Transmembrane</keyword>
<dbReference type="SUPFAM" id="SSF103473">
    <property type="entry name" value="MFS general substrate transporter"/>
    <property type="match status" value="1"/>
</dbReference>
<keyword evidence="3 5" id="KW-1133">Transmembrane helix</keyword>
<dbReference type="AlphaFoldDB" id="A0A812D022"/>
<dbReference type="InterPro" id="IPR020846">
    <property type="entry name" value="MFS_dom"/>
</dbReference>
<evidence type="ECO:0000313" key="8">
    <source>
        <dbReference type="Proteomes" id="UP000597762"/>
    </source>
</evidence>
<dbReference type="GO" id="GO:0016020">
    <property type="term" value="C:membrane"/>
    <property type="evidence" value="ECO:0007669"/>
    <property type="project" value="UniProtKB-SubCell"/>
</dbReference>
<dbReference type="OrthoDB" id="6100430at2759"/>
<feature type="transmembrane region" description="Helical" evidence="5">
    <location>
        <begin position="503"/>
        <end position="527"/>
    </location>
</feature>
<dbReference type="Proteomes" id="UP000597762">
    <property type="component" value="Unassembled WGS sequence"/>
</dbReference>
<feature type="transmembrane region" description="Helical" evidence="5">
    <location>
        <begin position="217"/>
        <end position="238"/>
    </location>
</feature>
<accession>A0A812D022</accession>
<feature type="transmembrane region" description="Helical" evidence="5">
    <location>
        <begin position="189"/>
        <end position="211"/>
    </location>
</feature>
<dbReference type="InterPro" id="IPR036259">
    <property type="entry name" value="MFS_trans_sf"/>
</dbReference>
<sequence length="558" mass="63647">MLANISGIIIYTNNLTYIFIALLPNFQCSNLTDSQLVAYNISYGDNEVEYSQCHISIKPKKYQNVSAEPMILECLNGYNYTTPVDKSIVSQWDLVCQRAGLAELSQTIYILGQLIGSLFMPIQMEYFGRRPIHIICNILILPLNILCAYSPFFWLFTITRFFNGVLIQGYLISTCTVITEMFPASKRNLMTGLSSLIFSFTILIFELTVYLVRYKSWHVLVICCACFSSYGIIEIIFFQESLRWLFAKGKVKKAKDMIQYAAKLNNADYEQTWQIALEQTDILSETECTELVEIHKKNNKHSMSEERMSENKETTKLQPKIDVFEKENQENRKSLKSRWFGIIAIMQYSYTRSISFIIVLNWLAITMTYHSFFILSETLSGDLYLNFLFLCLIEIISCIIYWPTIVRFGHKKPLATASSFGSLCLIIAAILKGFGGESKEINIFFMVFFMLAMLGTGSAFGGLFLYTPELYPTEVRSVGLGLCSASARLGNMMAPFARTLATYSAWAPSVLFGSACIISSILLSWGLPETFKKRLPQTMYELKQIQESQKLRPQEQKA</sequence>
<evidence type="ECO:0000256" key="1">
    <source>
        <dbReference type="ARBA" id="ARBA00004141"/>
    </source>
</evidence>
<dbReference type="InterPro" id="IPR011701">
    <property type="entry name" value="MFS"/>
</dbReference>
<name>A0A812D022_ACAPH</name>
<dbReference type="Gene3D" id="1.20.1250.20">
    <property type="entry name" value="MFS general substrate transporter like domains"/>
    <property type="match status" value="1"/>
</dbReference>